<name>A0A0V9UGD5_9NOCA</name>
<comment type="caution">
    <text evidence="2">The sequence shown here is derived from an EMBL/GenBank/DDBJ whole genome shotgun (WGS) entry which is preliminary data.</text>
</comment>
<protein>
    <submittedName>
        <fullName evidence="2">ABC transporter</fullName>
    </submittedName>
</protein>
<dbReference type="GO" id="GO:0005548">
    <property type="term" value="F:phospholipid transporter activity"/>
    <property type="evidence" value="ECO:0007669"/>
    <property type="project" value="TreeGrafter"/>
</dbReference>
<accession>A0A0V9UGD5</accession>
<gene>
    <name evidence="2" type="ORF">Z045_20005</name>
</gene>
<keyword evidence="1" id="KW-0472">Membrane</keyword>
<dbReference type="Pfam" id="PF02405">
    <property type="entry name" value="MlaE"/>
    <property type="match status" value="1"/>
</dbReference>
<sequence>MTYELPNSRGPIRDVATEGGYLIGFAVQSLVVLAAAVLRRRLSLHETVTQTLFIGRVCTGPSLLLMVPVGVFIAVSVGELAGRIGAGGYSGAVVAFIIVGQASALVCALMLAGVAGSAICTDLGSRKIREEIDAMEVMGLDILERLVAPRLVGAVIVSLALCSMVTVGGVAACWLYHIYVQHLPAGTFMATFAEYGRPADFVMALVKSAVFGLLAALVATFKGLHTKGGPRGVADAVNEAVVIAFALVFIVNTALSALYTVIVPAVGEFR</sequence>
<dbReference type="PANTHER" id="PTHR30188:SF4">
    <property type="entry name" value="PROTEIN TRIGALACTOSYLDIACYLGLYCEROL 1, CHLOROPLASTIC"/>
    <property type="match status" value="1"/>
</dbReference>
<dbReference type="PANTHER" id="PTHR30188">
    <property type="entry name" value="ABC TRANSPORTER PERMEASE PROTEIN-RELATED"/>
    <property type="match status" value="1"/>
</dbReference>
<dbReference type="InterPro" id="IPR030802">
    <property type="entry name" value="Permease_MalE"/>
</dbReference>
<dbReference type="PATRIC" id="fig|1441730.3.peg.4183"/>
<feature type="transmembrane region" description="Helical" evidence="1">
    <location>
        <begin position="20"/>
        <end position="39"/>
    </location>
</feature>
<dbReference type="Proteomes" id="UP000053060">
    <property type="component" value="Unassembled WGS sequence"/>
</dbReference>
<evidence type="ECO:0000313" key="2">
    <source>
        <dbReference type="EMBL" id="KSZ57051.1"/>
    </source>
</evidence>
<proteinExistence type="predicted"/>
<reference evidence="3" key="1">
    <citation type="submission" date="2015-01" db="EMBL/GenBank/DDBJ databases">
        <title>Draft genome sequence of Rhodococcus pyridinivorans strain KG-16, a hydrocarbon-degrading bacterium.</title>
        <authorList>
            <person name="Aggarwal R.K."/>
            <person name="Dawar C."/>
        </authorList>
    </citation>
    <scope>NUCLEOTIDE SEQUENCE [LARGE SCALE GENOMIC DNA]</scope>
    <source>
        <strain evidence="3">KG-16</strain>
    </source>
</reference>
<feature type="transmembrane region" description="Helical" evidence="1">
    <location>
        <begin position="199"/>
        <end position="219"/>
    </location>
</feature>
<dbReference type="AlphaFoldDB" id="A0A0V9UGD5"/>
<feature type="transmembrane region" description="Helical" evidence="1">
    <location>
        <begin position="51"/>
        <end position="77"/>
    </location>
</feature>
<organism evidence="2 3">
    <name type="scientific">Rhodococcus pyridinivorans KG-16</name>
    <dbReference type="NCBI Taxonomy" id="1441730"/>
    <lineage>
        <taxon>Bacteria</taxon>
        <taxon>Bacillati</taxon>
        <taxon>Actinomycetota</taxon>
        <taxon>Actinomycetes</taxon>
        <taxon>Mycobacteriales</taxon>
        <taxon>Nocardiaceae</taxon>
        <taxon>Rhodococcus</taxon>
    </lineage>
</organism>
<feature type="transmembrane region" description="Helical" evidence="1">
    <location>
        <begin position="240"/>
        <end position="262"/>
    </location>
</feature>
<dbReference type="GO" id="GO:0043190">
    <property type="term" value="C:ATP-binding cassette (ABC) transporter complex"/>
    <property type="evidence" value="ECO:0007669"/>
    <property type="project" value="InterPro"/>
</dbReference>
<dbReference type="RefSeq" id="WP_016696353.1">
    <property type="nucleotide sequence ID" value="NZ_AZXY01000011.1"/>
</dbReference>
<dbReference type="EMBL" id="AZXY01000011">
    <property type="protein sequence ID" value="KSZ57051.1"/>
    <property type="molecule type" value="Genomic_DNA"/>
</dbReference>
<feature type="transmembrane region" description="Helical" evidence="1">
    <location>
        <begin position="151"/>
        <end position="179"/>
    </location>
</feature>
<feature type="transmembrane region" description="Helical" evidence="1">
    <location>
        <begin position="89"/>
        <end position="119"/>
    </location>
</feature>
<reference evidence="2 3" key="2">
    <citation type="journal article" date="2016" name="Genome Announc.">
        <title>Draft Genome Sequence of a Versatile Hydrocarbon-Degrading Bacterium, Rhodococcus pyridinivorans Strain KG-16, Collected from Oil Fields in India.</title>
        <authorList>
            <person name="Aggarwal R.K."/>
            <person name="Dawar C."/>
            <person name="Phanindranath R."/>
            <person name="Mutnuri L."/>
            <person name="Dayal A.M."/>
        </authorList>
    </citation>
    <scope>NUCLEOTIDE SEQUENCE [LARGE SCALE GENOMIC DNA]</scope>
    <source>
        <strain evidence="2 3">KG-16</strain>
    </source>
</reference>
<keyword evidence="1" id="KW-1133">Transmembrane helix</keyword>
<evidence type="ECO:0000256" key="1">
    <source>
        <dbReference type="SAM" id="Phobius"/>
    </source>
</evidence>
<keyword evidence="1" id="KW-0812">Transmembrane</keyword>
<evidence type="ECO:0000313" key="3">
    <source>
        <dbReference type="Proteomes" id="UP000053060"/>
    </source>
</evidence>